<sequence length="532" mass="57647">MKIKLVLDINKNQQAQLNAVVTGRQGDKATVTVNVFVVDGGVPYNLTGNTIYYEGLKPNNAYVRDTSGVKMINATQGNFEYTFRPETFGVAGVGKRSYFSIEQGGTVRASTQDFGLVTLADAMTGHTMSGPYISELEELIQQAQWLVDDINSRWTSINTQLTQLQNKLNGMDVVKRSGDTMTGNLNFQTKDGAKMLQWYNDQTQLGRLVFHPSGLVEWFGRNGATETGAWNYSPATNTFNVVSNTNLVKKTEAYTELVQPNGDTININGQNLDSLQKPGSYGGNNLGSSPDGTTAFFYVDVVRYSDRSYVKQIATVLAGTRAFTWTRKMTGANVWNAWDRHALNDDVLKKAGDTATGNMTFNGVTNLRNNVEHVLQANTDKGVSIVINDSQSKWSIGPKMTGAVDWQKELTLNLSTGLVTVAALSTKLDGTTTIPLSAEATGPDVNYPLMTIRRNSTVELKGAVTLNANATGVIVATLPSDLRPTGGNRSIYTPTADGTAMVQVFINGTTGAVALSTNAKGKRVDFTLTYLV</sequence>
<proteinExistence type="predicted"/>
<protein>
    <recommendedName>
        <fullName evidence="1">BppU N-terminal domain-containing protein</fullName>
    </recommendedName>
</protein>
<reference evidence="2" key="1">
    <citation type="submission" date="2017-06" db="EMBL/GenBank/DDBJ databases">
        <title>Novel phages from South African skin metaviromes.</title>
        <authorList>
            <person name="van Zyl L.J."/>
            <person name="Abrahams Y."/>
            <person name="Stander E.A."/>
            <person name="Kirby B.M."/>
            <person name="Clavaud C."/>
            <person name="Farcet C."/>
            <person name="Breton L."/>
            <person name="Trindade M.I."/>
        </authorList>
    </citation>
    <scope>NUCLEOTIDE SEQUENCE</scope>
</reference>
<name>A0A2H4J855_9CAUD</name>
<accession>A0A2H4J855</accession>
<evidence type="ECO:0000259" key="1">
    <source>
        <dbReference type="Pfam" id="PF10651"/>
    </source>
</evidence>
<organism evidence="2">
    <name type="scientific">uncultured Caudovirales phage</name>
    <dbReference type="NCBI Taxonomy" id="2100421"/>
    <lineage>
        <taxon>Viruses</taxon>
        <taxon>Duplodnaviria</taxon>
        <taxon>Heunggongvirae</taxon>
        <taxon>Uroviricota</taxon>
        <taxon>Caudoviricetes</taxon>
        <taxon>Peduoviridae</taxon>
        <taxon>Maltschvirus</taxon>
        <taxon>Maltschvirus maltsch</taxon>
    </lineage>
</organism>
<feature type="domain" description="BppU N-terminal" evidence="1">
    <location>
        <begin position="2"/>
        <end position="143"/>
    </location>
</feature>
<dbReference type="Gene3D" id="2.60.40.3350">
    <property type="match status" value="1"/>
</dbReference>
<dbReference type="Pfam" id="PF10651">
    <property type="entry name" value="BppU_N"/>
    <property type="match status" value="1"/>
</dbReference>
<dbReference type="EMBL" id="MF417925">
    <property type="protein sequence ID" value="ASN71440.1"/>
    <property type="molecule type" value="Genomic_DNA"/>
</dbReference>
<evidence type="ECO:0000313" key="2">
    <source>
        <dbReference type="EMBL" id="ASN71440.1"/>
    </source>
</evidence>
<gene>
    <name evidence="2" type="ORF">3F9_33</name>
</gene>
<dbReference type="CDD" id="cd19958">
    <property type="entry name" value="pyocin_knob"/>
    <property type="match status" value="1"/>
</dbReference>
<dbReference type="InterPro" id="IPR018913">
    <property type="entry name" value="BppU_N"/>
</dbReference>